<sequence length="283" mass="31328">MDMKLAIDSYSYHRYFGEIYSGLEQDPGTRINMEGFVDRAKALGVDGVSLESCFLPNPTPDEIARLRAQLERLELDRVWAWGHPGGLRSGAAPDEVADLKRHTEIAAAIGAKVMRICCGGRRTRIDDWTEHKARLVPLLSDAARHAGRHGVVLAIENHIDLLADELVELIETVDSPALGVCLDTANNLRMLEDPALAIEKLAPYARATHIKDIAAKSGNPREFAFWPSVPLGQGLIDIPRAFDELRKHGYAGLLALEIDYLHPAYEDDEKAIADSIEYMRGLL</sequence>
<dbReference type="PANTHER" id="PTHR12110:SF53">
    <property type="entry name" value="BLR5974 PROTEIN"/>
    <property type="match status" value="1"/>
</dbReference>
<evidence type="ECO:0000259" key="1">
    <source>
        <dbReference type="Pfam" id="PF01261"/>
    </source>
</evidence>
<gene>
    <name evidence="2" type="ORF">GCM10010985_31520</name>
</gene>
<evidence type="ECO:0000313" key="2">
    <source>
        <dbReference type="EMBL" id="GGD74734.1"/>
    </source>
</evidence>
<dbReference type="Pfam" id="PF01261">
    <property type="entry name" value="AP_endonuc_2"/>
    <property type="match status" value="1"/>
</dbReference>
<accession>A0ABQ1RLP0</accession>
<name>A0ABQ1RLP0_9BURK</name>
<evidence type="ECO:0000313" key="3">
    <source>
        <dbReference type="Proteomes" id="UP000597138"/>
    </source>
</evidence>
<dbReference type="Proteomes" id="UP000597138">
    <property type="component" value="Unassembled WGS sequence"/>
</dbReference>
<protein>
    <recommendedName>
        <fullName evidence="1">Xylose isomerase-like TIM barrel domain-containing protein</fullName>
    </recommendedName>
</protein>
<dbReference type="EMBL" id="BMEG01000005">
    <property type="protein sequence ID" value="GGD74734.1"/>
    <property type="molecule type" value="Genomic_DNA"/>
</dbReference>
<organism evidence="2 3">
    <name type="scientific">Caballeronia grimmiae</name>
    <dbReference type="NCBI Taxonomy" id="1071679"/>
    <lineage>
        <taxon>Bacteria</taxon>
        <taxon>Pseudomonadati</taxon>
        <taxon>Pseudomonadota</taxon>
        <taxon>Betaproteobacteria</taxon>
        <taxon>Burkholderiales</taxon>
        <taxon>Burkholderiaceae</taxon>
        <taxon>Caballeronia</taxon>
    </lineage>
</organism>
<keyword evidence="3" id="KW-1185">Reference proteome</keyword>
<dbReference type="SUPFAM" id="SSF51658">
    <property type="entry name" value="Xylose isomerase-like"/>
    <property type="match status" value="1"/>
</dbReference>
<feature type="domain" description="Xylose isomerase-like TIM barrel" evidence="1">
    <location>
        <begin position="37"/>
        <end position="280"/>
    </location>
</feature>
<dbReference type="PANTHER" id="PTHR12110">
    <property type="entry name" value="HYDROXYPYRUVATE ISOMERASE"/>
    <property type="match status" value="1"/>
</dbReference>
<dbReference type="InterPro" id="IPR050312">
    <property type="entry name" value="IolE/XylAMocC-like"/>
</dbReference>
<proteinExistence type="predicted"/>
<dbReference type="InterPro" id="IPR036237">
    <property type="entry name" value="Xyl_isomerase-like_sf"/>
</dbReference>
<dbReference type="InterPro" id="IPR013022">
    <property type="entry name" value="Xyl_isomerase-like_TIM-brl"/>
</dbReference>
<comment type="caution">
    <text evidence="2">The sequence shown here is derived from an EMBL/GenBank/DDBJ whole genome shotgun (WGS) entry which is preliminary data.</text>
</comment>
<dbReference type="Gene3D" id="3.20.20.150">
    <property type="entry name" value="Divalent-metal-dependent TIM barrel enzymes"/>
    <property type="match status" value="1"/>
</dbReference>
<reference evidence="3" key="1">
    <citation type="journal article" date="2019" name="Int. J. Syst. Evol. Microbiol.">
        <title>The Global Catalogue of Microorganisms (GCM) 10K type strain sequencing project: providing services to taxonomists for standard genome sequencing and annotation.</title>
        <authorList>
            <consortium name="The Broad Institute Genomics Platform"/>
            <consortium name="The Broad Institute Genome Sequencing Center for Infectious Disease"/>
            <person name="Wu L."/>
            <person name="Ma J."/>
        </authorList>
    </citation>
    <scope>NUCLEOTIDE SEQUENCE [LARGE SCALE GENOMIC DNA]</scope>
    <source>
        <strain evidence="3">CGMCC 1.11013</strain>
    </source>
</reference>